<evidence type="ECO:0000259" key="23">
    <source>
        <dbReference type="PROSITE" id="PS51171"/>
    </source>
</evidence>
<protein>
    <recommendedName>
        <fullName evidence="8">Bifunctional chorismate mutase/prephenate dehydratase</fullName>
        <ecNumber evidence="7">4.2.1.51</ecNumber>
        <ecNumber evidence="6">5.4.99.5</ecNumber>
    </recommendedName>
    <alternativeName>
        <fullName evidence="17">Chorismate mutase-prephenate dehydratase</fullName>
    </alternativeName>
    <alternativeName>
        <fullName evidence="16">p-protein</fullName>
    </alternativeName>
</protein>
<evidence type="ECO:0000256" key="21">
    <source>
        <dbReference type="SAM" id="MobiDB-lite"/>
    </source>
</evidence>
<dbReference type="SMART" id="SM00830">
    <property type="entry name" value="CM_2"/>
    <property type="match status" value="1"/>
</dbReference>
<dbReference type="NCBIfam" id="TIGR01807">
    <property type="entry name" value="CM_P2"/>
    <property type="match status" value="1"/>
</dbReference>
<keyword evidence="11" id="KW-0057">Aromatic amino acid biosynthesis</keyword>
<evidence type="ECO:0000313" key="25">
    <source>
        <dbReference type="EMBL" id="TDP12095.1"/>
    </source>
</evidence>
<feature type="domain" description="ACT" evidence="24">
    <location>
        <begin position="297"/>
        <end position="374"/>
    </location>
</feature>
<evidence type="ECO:0000256" key="5">
    <source>
        <dbReference type="ARBA" id="ARBA00004817"/>
    </source>
</evidence>
<evidence type="ECO:0000256" key="8">
    <source>
        <dbReference type="ARBA" id="ARBA00014401"/>
    </source>
</evidence>
<evidence type="ECO:0000256" key="14">
    <source>
        <dbReference type="ARBA" id="ARBA00023239"/>
    </source>
</evidence>
<dbReference type="CDD" id="cd04905">
    <property type="entry name" value="ACT_CM-PDT"/>
    <property type="match status" value="1"/>
</dbReference>
<dbReference type="PIRSF" id="PIRSF001500">
    <property type="entry name" value="Chor_mut_pdt_Ppr"/>
    <property type="match status" value="1"/>
</dbReference>
<evidence type="ECO:0000256" key="9">
    <source>
        <dbReference type="ARBA" id="ARBA00022490"/>
    </source>
</evidence>
<comment type="pathway">
    <text evidence="5">Metabolic intermediate biosynthesis; prephenate biosynthesis; prephenate from chorismate: step 1/1.</text>
</comment>
<comment type="pathway">
    <text evidence="4">Amino-acid biosynthesis; L-phenylalanine biosynthesis; phenylpyruvate from prephenate: step 1/1.</text>
</comment>
<evidence type="ECO:0000256" key="20">
    <source>
        <dbReference type="SAM" id="Coils"/>
    </source>
</evidence>
<dbReference type="InterPro" id="IPR010957">
    <property type="entry name" value="G/b/e-P-prot_chorismate_mutase"/>
</dbReference>
<dbReference type="SUPFAM" id="SSF55021">
    <property type="entry name" value="ACT-like"/>
    <property type="match status" value="1"/>
</dbReference>
<dbReference type="Pfam" id="PF01842">
    <property type="entry name" value="ACT"/>
    <property type="match status" value="1"/>
</dbReference>
<dbReference type="UniPathway" id="UPA00120">
    <property type="reaction ID" value="UER00203"/>
</dbReference>
<dbReference type="PROSITE" id="PS51168">
    <property type="entry name" value="CHORISMATE_MUT_2"/>
    <property type="match status" value="1"/>
</dbReference>
<comment type="function">
    <text evidence="2">Catalyzes the Claisen rearrangement of chorismate to prephenate and the decarboxylation/dehydration of prephenate to phenylpyruvate.</text>
</comment>
<dbReference type="PROSITE" id="PS51671">
    <property type="entry name" value="ACT"/>
    <property type="match status" value="1"/>
</dbReference>
<dbReference type="PROSITE" id="PS51171">
    <property type="entry name" value="PREPHENATE_DEHYDR_3"/>
    <property type="match status" value="1"/>
</dbReference>
<evidence type="ECO:0000256" key="16">
    <source>
        <dbReference type="ARBA" id="ARBA00031175"/>
    </source>
</evidence>
<evidence type="ECO:0000256" key="11">
    <source>
        <dbReference type="ARBA" id="ARBA00023141"/>
    </source>
</evidence>
<evidence type="ECO:0000256" key="3">
    <source>
        <dbReference type="ARBA" id="ARBA00004496"/>
    </source>
</evidence>
<dbReference type="GO" id="GO:0004106">
    <property type="term" value="F:chorismate mutase activity"/>
    <property type="evidence" value="ECO:0007669"/>
    <property type="project" value="UniProtKB-EC"/>
</dbReference>
<dbReference type="SUPFAM" id="SSF48600">
    <property type="entry name" value="Chorismate mutase II"/>
    <property type="match status" value="1"/>
</dbReference>
<evidence type="ECO:0000256" key="17">
    <source>
        <dbReference type="ARBA" id="ARBA00031520"/>
    </source>
</evidence>
<keyword evidence="20" id="KW-0175">Coiled coil</keyword>
<organism evidence="25 26">
    <name type="scientific">Roseateles asaccharophilus</name>
    <dbReference type="NCBI Taxonomy" id="582607"/>
    <lineage>
        <taxon>Bacteria</taxon>
        <taxon>Pseudomonadati</taxon>
        <taxon>Pseudomonadota</taxon>
        <taxon>Betaproteobacteria</taxon>
        <taxon>Burkholderiales</taxon>
        <taxon>Sphaerotilaceae</taxon>
        <taxon>Roseateles</taxon>
    </lineage>
</organism>
<dbReference type="InterPro" id="IPR036263">
    <property type="entry name" value="Chorismate_II_sf"/>
</dbReference>
<dbReference type="FunFam" id="3.30.70.260:FF:000012">
    <property type="entry name" value="Prephenate dehydratase"/>
    <property type="match status" value="1"/>
</dbReference>
<dbReference type="InterPro" id="IPR002701">
    <property type="entry name" value="CM_II_prokaryot"/>
</dbReference>
<dbReference type="GO" id="GO:0046417">
    <property type="term" value="P:chorismate metabolic process"/>
    <property type="evidence" value="ECO:0007669"/>
    <property type="project" value="InterPro"/>
</dbReference>
<dbReference type="Pfam" id="PF00800">
    <property type="entry name" value="PDT"/>
    <property type="match status" value="1"/>
</dbReference>
<evidence type="ECO:0000256" key="18">
    <source>
        <dbReference type="ARBA" id="ARBA00047848"/>
    </source>
</evidence>
<keyword evidence="12" id="KW-0584">Phenylalanine biosynthesis</keyword>
<evidence type="ECO:0000256" key="12">
    <source>
        <dbReference type="ARBA" id="ARBA00023222"/>
    </source>
</evidence>
<dbReference type="UniPathway" id="UPA00121">
    <property type="reaction ID" value="UER00345"/>
</dbReference>
<dbReference type="InterPro" id="IPR018528">
    <property type="entry name" value="Preph_deHydtase_CS"/>
</dbReference>
<dbReference type="Gene3D" id="3.40.190.10">
    <property type="entry name" value="Periplasmic binding protein-like II"/>
    <property type="match status" value="2"/>
</dbReference>
<dbReference type="InterPro" id="IPR045865">
    <property type="entry name" value="ACT-like_dom_sf"/>
</dbReference>
<evidence type="ECO:0000256" key="4">
    <source>
        <dbReference type="ARBA" id="ARBA00004741"/>
    </source>
</evidence>
<dbReference type="GO" id="GO:0005737">
    <property type="term" value="C:cytoplasm"/>
    <property type="evidence" value="ECO:0007669"/>
    <property type="project" value="UniProtKB-SubCell"/>
</dbReference>
<dbReference type="SUPFAM" id="SSF53850">
    <property type="entry name" value="Periplasmic binding protein-like II"/>
    <property type="match status" value="1"/>
</dbReference>
<accession>A0A4R6N9P4</accession>
<dbReference type="AlphaFoldDB" id="A0A4R6N9P4"/>
<evidence type="ECO:0000256" key="13">
    <source>
        <dbReference type="ARBA" id="ARBA00023235"/>
    </source>
</evidence>
<feature type="coiled-coil region" evidence="20">
    <location>
        <begin position="22"/>
        <end position="49"/>
    </location>
</feature>
<evidence type="ECO:0000256" key="10">
    <source>
        <dbReference type="ARBA" id="ARBA00022605"/>
    </source>
</evidence>
<evidence type="ECO:0000313" key="26">
    <source>
        <dbReference type="Proteomes" id="UP000295357"/>
    </source>
</evidence>
<keyword evidence="14" id="KW-0456">Lyase</keyword>
<feature type="domain" description="Chorismate mutase" evidence="22">
    <location>
        <begin position="16"/>
        <end position="106"/>
    </location>
</feature>
<evidence type="ECO:0000256" key="19">
    <source>
        <dbReference type="PIRSR" id="PIRSR001500-2"/>
    </source>
</evidence>
<dbReference type="GO" id="GO:0009094">
    <property type="term" value="P:L-phenylalanine biosynthetic process"/>
    <property type="evidence" value="ECO:0007669"/>
    <property type="project" value="UniProtKB-UniPathway"/>
</dbReference>
<dbReference type="InterPro" id="IPR036979">
    <property type="entry name" value="CM_dom_sf"/>
</dbReference>
<evidence type="ECO:0000259" key="24">
    <source>
        <dbReference type="PROSITE" id="PS51671"/>
    </source>
</evidence>
<dbReference type="InterPro" id="IPR002912">
    <property type="entry name" value="ACT_dom"/>
</dbReference>
<proteinExistence type="predicted"/>
<dbReference type="GO" id="GO:0004664">
    <property type="term" value="F:prephenate dehydratase activity"/>
    <property type="evidence" value="ECO:0007669"/>
    <property type="project" value="UniProtKB-EC"/>
</dbReference>
<dbReference type="EMBL" id="SNXE01000002">
    <property type="protein sequence ID" value="TDP12095.1"/>
    <property type="molecule type" value="Genomic_DNA"/>
</dbReference>
<keyword evidence="10" id="KW-0028">Amino-acid biosynthesis</keyword>
<dbReference type="Pfam" id="PF01817">
    <property type="entry name" value="CM_2"/>
    <property type="match status" value="1"/>
</dbReference>
<dbReference type="PANTHER" id="PTHR21022:SF19">
    <property type="entry name" value="PREPHENATE DEHYDRATASE-RELATED"/>
    <property type="match status" value="1"/>
</dbReference>
<feature type="domain" description="Prephenate dehydratase" evidence="23">
    <location>
        <begin position="106"/>
        <end position="281"/>
    </location>
</feature>
<keyword evidence="15" id="KW-0511">Multifunctional enzyme</keyword>
<name>A0A4R6N9P4_9BURK</name>
<dbReference type="PROSITE" id="PS00858">
    <property type="entry name" value="PREPHENATE_DEHYDR_2"/>
    <property type="match status" value="1"/>
</dbReference>
<keyword evidence="26" id="KW-1185">Reference proteome</keyword>
<keyword evidence="13" id="KW-0413">Isomerase</keyword>
<reference evidence="25 26" key="1">
    <citation type="submission" date="2019-03" db="EMBL/GenBank/DDBJ databases">
        <title>Genomic Encyclopedia of Type Strains, Phase IV (KMG-IV): sequencing the most valuable type-strain genomes for metagenomic binning, comparative biology and taxonomic classification.</title>
        <authorList>
            <person name="Goeker M."/>
        </authorList>
    </citation>
    <scope>NUCLEOTIDE SEQUENCE [LARGE SCALE GENOMIC DNA]</scope>
    <source>
        <strain evidence="25 26">DSM 25082</strain>
    </source>
</reference>
<gene>
    <name evidence="25" type="ORF">DFR39_102483</name>
</gene>
<keyword evidence="9" id="KW-0963">Cytoplasm</keyword>
<dbReference type="NCBIfam" id="NF008865">
    <property type="entry name" value="PRK11898.1"/>
    <property type="match status" value="1"/>
</dbReference>
<dbReference type="EC" id="4.2.1.51" evidence="7"/>
<dbReference type="EC" id="5.4.99.5" evidence="6"/>
<comment type="catalytic activity">
    <reaction evidence="1">
        <text>chorismate = prephenate</text>
        <dbReference type="Rhea" id="RHEA:13897"/>
        <dbReference type="ChEBI" id="CHEBI:29748"/>
        <dbReference type="ChEBI" id="CHEBI:29934"/>
        <dbReference type="EC" id="5.4.99.5"/>
    </reaction>
</comment>
<comment type="caution">
    <text evidence="25">The sequence shown here is derived from an EMBL/GenBank/DDBJ whole genome shotgun (WGS) entry which is preliminary data.</text>
</comment>
<evidence type="ECO:0000256" key="7">
    <source>
        <dbReference type="ARBA" id="ARBA00013147"/>
    </source>
</evidence>
<sequence>MAEAADSNTPPMPPEPAANPALLDLRNQIDSLDQQLLTLLNQRARVAEQVGELKRREGTPFFRPDRVAQVIAKIRGANQGPLKGEHVAAIWREIMSACLALESPQRVAVLGPEGTFCEQAAIEYFGGAADLIYCSSFDEVFHATASGGAQYGVVGVENMTEGVVTRSLDLFLHTPAHVVGEVSLLIRHNLVRKQNSLEGIEAVLAHPQALAQCQNWLNKHLPQAERRAVSSNAEGARLAAENPAWAAICSERAAGLFGHHIVAHAVQDEAYNRTRFAVICLPQTMAMPPVTGRDCTSLIVSVPNKPGAMHDLLVPLKTHGVSMTRLESRPARTGQWEYYFYIDLDGHPSQPHVAAALAELRQICAFFKMIGAYPIKT</sequence>
<evidence type="ECO:0000256" key="2">
    <source>
        <dbReference type="ARBA" id="ARBA00002364"/>
    </source>
</evidence>
<dbReference type="InterPro" id="IPR001086">
    <property type="entry name" value="Preph_deHydtase"/>
</dbReference>
<comment type="catalytic activity">
    <reaction evidence="18">
        <text>prephenate + H(+) = 3-phenylpyruvate + CO2 + H2O</text>
        <dbReference type="Rhea" id="RHEA:21648"/>
        <dbReference type="ChEBI" id="CHEBI:15377"/>
        <dbReference type="ChEBI" id="CHEBI:15378"/>
        <dbReference type="ChEBI" id="CHEBI:16526"/>
        <dbReference type="ChEBI" id="CHEBI:18005"/>
        <dbReference type="ChEBI" id="CHEBI:29934"/>
        <dbReference type="EC" id="4.2.1.51"/>
    </reaction>
</comment>
<dbReference type="InterPro" id="IPR008242">
    <property type="entry name" value="Chor_mutase/pphenate_deHydtase"/>
</dbReference>
<dbReference type="CDD" id="cd13630">
    <property type="entry name" value="PBP2_PDT_1"/>
    <property type="match status" value="1"/>
</dbReference>
<dbReference type="Gene3D" id="1.20.59.10">
    <property type="entry name" value="Chorismate mutase"/>
    <property type="match status" value="1"/>
</dbReference>
<evidence type="ECO:0000259" key="22">
    <source>
        <dbReference type="PROSITE" id="PS51168"/>
    </source>
</evidence>
<feature type="region of interest" description="Disordered" evidence="21">
    <location>
        <begin position="1"/>
        <end position="20"/>
    </location>
</feature>
<evidence type="ECO:0000256" key="15">
    <source>
        <dbReference type="ARBA" id="ARBA00023268"/>
    </source>
</evidence>
<dbReference type="Proteomes" id="UP000295357">
    <property type="component" value="Unassembled WGS sequence"/>
</dbReference>
<feature type="site" description="Essential for prephenate dehydratase activity" evidence="19">
    <location>
        <position position="274"/>
    </location>
</feature>
<dbReference type="Gene3D" id="3.30.70.260">
    <property type="match status" value="1"/>
</dbReference>
<dbReference type="PANTHER" id="PTHR21022">
    <property type="entry name" value="PREPHENATE DEHYDRATASE P PROTEIN"/>
    <property type="match status" value="1"/>
</dbReference>
<evidence type="ECO:0000256" key="1">
    <source>
        <dbReference type="ARBA" id="ARBA00000824"/>
    </source>
</evidence>
<comment type="subcellular location">
    <subcellularLocation>
        <location evidence="3">Cytoplasm</location>
    </subcellularLocation>
</comment>
<evidence type="ECO:0000256" key="6">
    <source>
        <dbReference type="ARBA" id="ARBA00012404"/>
    </source>
</evidence>